<sequence>TVERNPSEDANYDWEQLSTTPEQYTRINFDISFGITTNAQSDIHNPLGIVCVNILKEDKKLETGEHNVVISGNISISKWKDRGNKSASVLSTLHNPTKITHVLRTQKNSSREPVTCLESVANYHFDQ</sequence>
<dbReference type="EMBL" id="VTPC01006313">
    <property type="protein sequence ID" value="KAF2895034.1"/>
    <property type="molecule type" value="Genomic_DNA"/>
</dbReference>
<evidence type="ECO:0000313" key="2">
    <source>
        <dbReference type="Proteomes" id="UP000801492"/>
    </source>
</evidence>
<comment type="caution">
    <text evidence="1">The sequence shown here is derived from an EMBL/GenBank/DDBJ whole genome shotgun (WGS) entry which is preliminary data.</text>
</comment>
<organism evidence="1 2">
    <name type="scientific">Ignelater luminosus</name>
    <name type="common">Cucubano</name>
    <name type="synonym">Pyrophorus luminosus</name>
    <dbReference type="NCBI Taxonomy" id="2038154"/>
    <lineage>
        <taxon>Eukaryota</taxon>
        <taxon>Metazoa</taxon>
        <taxon>Ecdysozoa</taxon>
        <taxon>Arthropoda</taxon>
        <taxon>Hexapoda</taxon>
        <taxon>Insecta</taxon>
        <taxon>Pterygota</taxon>
        <taxon>Neoptera</taxon>
        <taxon>Endopterygota</taxon>
        <taxon>Coleoptera</taxon>
        <taxon>Polyphaga</taxon>
        <taxon>Elateriformia</taxon>
        <taxon>Elateroidea</taxon>
        <taxon>Elateridae</taxon>
        <taxon>Agrypninae</taxon>
        <taxon>Pyrophorini</taxon>
        <taxon>Ignelater</taxon>
    </lineage>
</organism>
<dbReference type="AlphaFoldDB" id="A0A8K0GCZ4"/>
<proteinExistence type="predicted"/>
<protein>
    <submittedName>
        <fullName evidence="1">Uncharacterized protein</fullName>
    </submittedName>
</protein>
<feature type="non-terminal residue" evidence="1">
    <location>
        <position position="127"/>
    </location>
</feature>
<dbReference type="OrthoDB" id="8193855at2759"/>
<name>A0A8K0GCZ4_IGNLU</name>
<dbReference type="Proteomes" id="UP000801492">
    <property type="component" value="Unassembled WGS sequence"/>
</dbReference>
<keyword evidence="2" id="KW-1185">Reference proteome</keyword>
<feature type="non-terminal residue" evidence="1">
    <location>
        <position position="1"/>
    </location>
</feature>
<evidence type="ECO:0000313" key="1">
    <source>
        <dbReference type="EMBL" id="KAF2895034.1"/>
    </source>
</evidence>
<accession>A0A8K0GCZ4</accession>
<gene>
    <name evidence="1" type="ORF">ILUMI_11140</name>
</gene>
<reference evidence="1" key="1">
    <citation type="submission" date="2019-08" db="EMBL/GenBank/DDBJ databases">
        <title>The genome of the North American firefly Photinus pyralis.</title>
        <authorList>
            <consortium name="Photinus pyralis genome working group"/>
            <person name="Fallon T.R."/>
            <person name="Sander Lower S.E."/>
            <person name="Weng J.-K."/>
        </authorList>
    </citation>
    <scope>NUCLEOTIDE SEQUENCE</scope>
    <source>
        <strain evidence="1">TRF0915ILg1</strain>
        <tissue evidence="1">Whole body</tissue>
    </source>
</reference>